<feature type="region of interest" description="Disordered" evidence="1">
    <location>
        <begin position="195"/>
        <end position="234"/>
    </location>
</feature>
<protein>
    <submittedName>
        <fullName evidence="2">Uncharacterized protein</fullName>
    </submittedName>
</protein>
<comment type="caution">
    <text evidence="2">The sequence shown here is derived from an EMBL/GenBank/DDBJ whole genome shotgun (WGS) entry which is preliminary data.</text>
</comment>
<dbReference type="AlphaFoldDB" id="A0A1C7MCZ9"/>
<proteinExistence type="predicted"/>
<feature type="compositionally biased region" description="Low complexity" evidence="1">
    <location>
        <begin position="221"/>
        <end position="234"/>
    </location>
</feature>
<evidence type="ECO:0000313" key="3">
    <source>
        <dbReference type="Proteomes" id="UP000092993"/>
    </source>
</evidence>
<dbReference type="EMBL" id="LUGG01000005">
    <property type="protein sequence ID" value="OBZ74785.1"/>
    <property type="molecule type" value="Genomic_DNA"/>
</dbReference>
<organism evidence="2 3">
    <name type="scientific">Grifola frondosa</name>
    <name type="common">Maitake</name>
    <name type="synonym">Polyporus frondosus</name>
    <dbReference type="NCBI Taxonomy" id="5627"/>
    <lineage>
        <taxon>Eukaryota</taxon>
        <taxon>Fungi</taxon>
        <taxon>Dikarya</taxon>
        <taxon>Basidiomycota</taxon>
        <taxon>Agaricomycotina</taxon>
        <taxon>Agaricomycetes</taxon>
        <taxon>Polyporales</taxon>
        <taxon>Grifolaceae</taxon>
        <taxon>Grifola</taxon>
    </lineage>
</organism>
<gene>
    <name evidence="2" type="ORF">A0H81_05576</name>
</gene>
<reference evidence="2 3" key="1">
    <citation type="submission" date="2016-03" db="EMBL/GenBank/DDBJ databases">
        <title>Whole genome sequencing of Grifola frondosa 9006-11.</title>
        <authorList>
            <person name="Min B."/>
            <person name="Park H."/>
            <person name="Kim J.-G."/>
            <person name="Cho H."/>
            <person name="Oh Y.-L."/>
            <person name="Kong W.-S."/>
            <person name="Choi I.-G."/>
        </authorList>
    </citation>
    <scope>NUCLEOTIDE SEQUENCE [LARGE SCALE GENOMIC DNA]</scope>
    <source>
        <strain evidence="2 3">9006-11</strain>
    </source>
</reference>
<dbReference type="Proteomes" id="UP000092993">
    <property type="component" value="Unassembled WGS sequence"/>
</dbReference>
<keyword evidence="3" id="KW-1185">Reference proteome</keyword>
<name>A0A1C7MCZ9_GRIFR</name>
<accession>A0A1C7MCZ9</accession>
<evidence type="ECO:0000313" key="2">
    <source>
        <dbReference type="EMBL" id="OBZ74785.1"/>
    </source>
</evidence>
<sequence length="234" mass="25022">MHSPFHSHELTPLGQVHLHPYSNTVGSTPAVPDFQDPAQSSIPRADAELAYRTIVFGLPTAAVHGRVAARSDDLLPCIAARGHQPRPHDTRRSPSIMSPRFAALAATEGCSICTPPGFSGDFPARYALLSIWTVHTERAVLPVDVVSIDSELSKGHPSITGLLLRTSSPERVLHLRELIQTRAATRTALHRSASSCHLEISDPSTPPLAGSQDLQRPPSPAALRATTPAAARFG</sequence>
<evidence type="ECO:0000256" key="1">
    <source>
        <dbReference type="SAM" id="MobiDB-lite"/>
    </source>
</evidence>